<dbReference type="InterPro" id="IPR036390">
    <property type="entry name" value="WH_DNA-bd_sf"/>
</dbReference>
<dbReference type="SUPFAM" id="SSF55804">
    <property type="entry name" value="Phoshotransferase/anion transport protein"/>
    <property type="match status" value="1"/>
</dbReference>
<dbReference type="RefSeq" id="WP_069821637.1">
    <property type="nucleotide sequence ID" value="NZ_CP172400.1"/>
</dbReference>
<dbReference type="SUPFAM" id="SSF52794">
    <property type="entry name" value="PTS system IIB component-like"/>
    <property type="match status" value="1"/>
</dbReference>
<proteinExistence type="predicted"/>
<dbReference type="InterPro" id="IPR050661">
    <property type="entry name" value="BglG_antiterminators"/>
</dbReference>
<dbReference type="InterPro" id="IPR036634">
    <property type="entry name" value="PRD_sf"/>
</dbReference>
<dbReference type="EC" id="2.7.1.-" evidence="11"/>
<dbReference type="PANTHER" id="PTHR30185">
    <property type="entry name" value="CRYPTIC BETA-GLUCOSIDE BGL OPERON ANTITERMINATOR"/>
    <property type="match status" value="1"/>
</dbReference>
<evidence type="ECO:0000256" key="7">
    <source>
        <dbReference type="SAM" id="Coils"/>
    </source>
</evidence>
<dbReference type="Pfam" id="PF00359">
    <property type="entry name" value="PTS_EIIA_2"/>
    <property type="match status" value="1"/>
</dbReference>
<dbReference type="Gene3D" id="3.40.50.2300">
    <property type="match status" value="1"/>
</dbReference>
<dbReference type="EMBL" id="UHED01000001">
    <property type="protein sequence ID" value="SUM81889.1"/>
    <property type="molecule type" value="Genomic_DNA"/>
</dbReference>
<evidence type="ECO:0000256" key="6">
    <source>
        <dbReference type="ARBA" id="ARBA00023163"/>
    </source>
</evidence>
<dbReference type="PROSITE" id="PS51099">
    <property type="entry name" value="PTS_EIIB_TYPE_2"/>
    <property type="match status" value="1"/>
</dbReference>
<reference evidence="11 12" key="1">
    <citation type="submission" date="2018-06" db="EMBL/GenBank/DDBJ databases">
        <authorList>
            <consortium name="Pathogen Informatics"/>
            <person name="Doyle S."/>
        </authorList>
    </citation>
    <scope>NUCLEOTIDE SEQUENCE [LARGE SCALE GENOMIC DNA]</scope>
    <source>
        <strain evidence="11 12">NCTC7688</strain>
    </source>
</reference>
<evidence type="ECO:0000259" key="9">
    <source>
        <dbReference type="PROSITE" id="PS51099"/>
    </source>
</evidence>
<dbReference type="Pfam" id="PF02302">
    <property type="entry name" value="PTS_IIB"/>
    <property type="match status" value="1"/>
</dbReference>
<dbReference type="Proteomes" id="UP000254707">
    <property type="component" value="Unassembled WGS sequence"/>
</dbReference>
<dbReference type="PROSITE" id="PS51094">
    <property type="entry name" value="PTS_EIIA_TYPE_2"/>
    <property type="match status" value="1"/>
</dbReference>
<feature type="domain" description="PRD" evidence="10">
    <location>
        <begin position="179"/>
        <end position="284"/>
    </location>
</feature>
<feature type="coiled-coil region" evidence="7">
    <location>
        <begin position="275"/>
        <end position="302"/>
    </location>
</feature>
<evidence type="ECO:0000259" key="8">
    <source>
        <dbReference type="PROSITE" id="PS51094"/>
    </source>
</evidence>
<feature type="domain" description="PTS EIIB type-2" evidence="9">
    <location>
        <begin position="399"/>
        <end position="490"/>
    </location>
</feature>
<evidence type="ECO:0000256" key="1">
    <source>
        <dbReference type="ARBA" id="ARBA00011798"/>
    </source>
</evidence>
<keyword evidence="2 11" id="KW-0808">Transferase</keyword>
<accession>A0A380HKM0</accession>
<feature type="domain" description="PRD" evidence="10">
    <location>
        <begin position="287"/>
        <end position="394"/>
    </location>
</feature>
<keyword evidence="5" id="KW-0010">Activator</keyword>
<dbReference type="InterPro" id="IPR036095">
    <property type="entry name" value="PTS_EIIB-like_sf"/>
</dbReference>
<evidence type="ECO:0000256" key="2">
    <source>
        <dbReference type="ARBA" id="ARBA00022679"/>
    </source>
</evidence>
<dbReference type="InterPro" id="IPR016152">
    <property type="entry name" value="PTrfase/Anion_transptr"/>
</dbReference>
<dbReference type="CDD" id="cd05568">
    <property type="entry name" value="PTS_IIB_bgl_like"/>
    <property type="match status" value="1"/>
</dbReference>
<evidence type="ECO:0000256" key="5">
    <source>
        <dbReference type="ARBA" id="ARBA00023159"/>
    </source>
</evidence>
<dbReference type="Pfam" id="PF05043">
    <property type="entry name" value="Mga"/>
    <property type="match status" value="1"/>
</dbReference>
<comment type="subunit">
    <text evidence="1">Homodimer or homotrimer. Seems to be a monomer when not phosphorylated.</text>
</comment>
<feature type="domain" description="PTS EIIA type-2" evidence="8">
    <location>
        <begin position="502"/>
        <end position="644"/>
    </location>
</feature>
<sequence>MLSKRQYHILTFILECETFVQIHHLATHFNVTERTIQYDLEYIEDMASNLGLNIQRTKQEGVKITTTPEQLKRFAPKSTTHTIHYAKEERLLYITLKLLEANTPTSSQVLATTVSVSRRTIVEDLKSVQNWLEQHDLRLEYKKNKGFVIQGPENAYRKAYAEMVREYFKMYTHEMGHDLFSNHELERIRSSVTTVLRNKNYQLVQSAIDGLIYHILIAMHRINEDFIFKIPDDAYLKLKETEQFQIALQIQERLEGNFQIHFPKSEAAFITLHLLGAKTSEKNQLNEEIDTLELLTEQLIERMSGALGLDLVTDIKLRNGLIVHLRPAIHRLKFDMTHENPLKDEIISQYPQLIDEIKKHVWIIEENYQIVFNNDELTYMILHFASAIERISTIKTNKIKVVLLCGSGIGTSQLLKSKIRHIYPELEIMDAYSIYEVDETILKHEGVDYIISTVPFKETVVPVIQVSPFLDKHDREQLNRIINQSREKYVIQLRGLGPTLEQVLPQSRVKTQQASRNRDEAIKQSVALLVEDGVVEPAYATDIIKQLDTFGPYMVVSPHIALIHAQHEHVKQSVGFSLIHYKEGIHFSHDGYDPVFIIITLATEHPQIHLNALRQFSELIMDETYRATMFSGDLQAIMQAISKVSQE</sequence>
<evidence type="ECO:0000256" key="3">
    <source>
        <dbReference type="ARBA" id="ARBA00022737"/>
    </source>
</evidence>
<evidence type="ECO:0000256" key="4">
    <source>
        <dbReference type="ARBA" id="ARBA00023015"/>
    </source>
</evidence>
<dbReference type="PANTHER" id="PTHR30185:SF12">
    <property type="entry name" value="TRANSCRIPTIONAL REGULATOR MANR"/>
    <property type="match status" value="1"/>
</dbReference>
<dbReference type="GO" id="GO:0009401">
    <property type="term" value="P:phosphoenolpyruvate-dependent sugar phosphotransferase system"/>
    <property type="evidence" value="ECO:0007669"/>
    <property type="project" value="InterPro"/>
</dbReference>
<dbReference type="InterPro" id="IPR011608">
    <property type="entry name" value="PRD"/>
</dbReference>
<keyword evidence="7" id="KW-0175">Coiled coil</keyword>
<evidence type="ECO:0000313" key="11">
    <source>
        <dbReference type="EMBL" id="SUM81889.1"/>
    </source>
</evidence>
<dbReference type="GO" id="GO:0006355">
    <property type="term" value="P:regulation of DNA-templated transcription"/>
    <property type="evidence" value="ECO:0007669"/>
    <property type="project" value="InterPro"/>
</dbReference>
<dbReference type="AlphaFoldDB" id="A0A380HKM0"/>
<keyword evidence="3" id="KW-0677">Repeat</keyword>
<evidence type="ECO:0000259" key="10">
    <source>
        <dbReference type="PROSITE" id="PS51372"/>
    </source>
</evidence>
<dbReference type="InterPro" id="IPR013011">
    <property type="entry name" value="PTS_EIIB_2"/>
</dbReference>
<gene>
    <name evidence="11" type="primary">licR_1</name>
    <name evidence="11" type="ORF">NCTC7688_00383</name>
</gene>
<keyword evidence="4" id="KW-0805">Transcription regulation</keyword>
<dbReference type="CDD" id="cd00211">
    <property type="entry name" value="PTS_IIA_fru"/>
    <property type="match status" value="1"/>
</dbReference>
<dbReference type="InterPro" id="IPR036388">
    <property type="entry name" value="WH-like_DNA-bd_sf"/>
</dbReference>
<dbReference type="Gene3D" id="3.40.930.10">
    <property type="entry name" value="Mannitol-specific EII, Chain A"/>
    <property type="match status" value="1"/>
</dbReference>
<organism evidence="11 12">
    <name type="scientific">Staphylococcus saprophyticus</name>
    <dbReference type="NCBI Taxonomy" id="29385"/>
    <lineage>
        <taxon>Bacteria</taxon>
        <taxon>Bacillati</taxon>
        <taxon>Bacillota</taxon>
        <taxon>Bacilli</taxon>
        <taxon>Bacillales</taxon>
        <taxon>Staphylococcaceae</taxon>
        <taxon>Staphylococcus</taxon>
    </lineage>
</organism>
<keyword evidence="6" id="KW-0804">Transcription</keyword>
<dbReference type="Gene3D" id="1.10.10.10">
    <property type="entry name" value="Winged helix-like DNA-binding domain superfamily/Winged helix DNA-binding domain"/>
    <property type="match status" value="2"/>
</dbReference>
<name>A0A380HKM0_STASA</name>
<evidence type="ECO:0000313" key="12">
    <source>
        <dbReference type="Proteomes" id="UP000254707"/>
    </source>
</evidence>
<dbReference type="InterPro" id="IPR003501">
    <property type="entry name" value="PTS_EIIB_2/3"/>
</dbReference>
<dbReference type="InterPro" id="IPR007737">
    <property type="entry name" value="Mga_HTH"/>
</dbReference>
<dbReference type="PROSITE" id="PS51372">
    <property type="entry name" value="PRD_2"/>
    <property type="match status" value="2"/>
</dbReference>
<dbReference type="GO" id="GO:0008982">
    <property type="term" value="F:protein-N(PI)-phosphohistidine-sugar phosphotransferase activity"/>
    <property type="evidence" value="ECO:0007669"/>
    <property type="project" value="InterPro"/>
</dbReference>
<dbReference type="SUPFAM" id="SSF63520">
    <property type="entry name" value="PTS-regulatory domain, PRD"/>
    <property type="match status" value="2"/>
</dbReference>
<dbReference type="Pfam" id="PF00874">
    <property type="entry name" value="PRD"/>
    <property type="match status" value="2"/>
</dbReference>
<dbReference type="InterPro" id="IPR002178">
    <property type="entry name" value="PTS_EIIA_type-2_dom"/>
</dbReference>
<dbReference type="Gene3D" id="1.10.1790.10">
    <property type="entry name" value="PRD domain"/>
    <property type="match status" value="2"/>
</dbReference>
<protein>
    <submittedName>
        <fullName evidence="11">Transcriptional antiterminator, BglG family/PTS system mannitol/fructose-specific IIA component</fullName>
        <ecNumber evidence="11">2.7.1.-</ecNumber>
    </submittedName>
</protein>
<dbReference type="SUPFAM" id="SSF46785">
    <property type="entry name" value="Winged helix' DNA-binding domain"/>
    <property type="match status" value="1"/>
</dbReference>